<evidence type="ECO:0000313" key="1">
    <source>
        <dbReference type="EMBL" id="SIT55660.1"/>
    </source>
</evidence>
<protein>
    <submittedName>
        <fullName evidence="1">Uncharacterized protein</fullName>
    </submittedName>
</protein>
<organism evidence="1 2">
    <name type="scientific">Mesorhizobium prunaredense</name>
    <dbReference type="NCBI Taxonomy" id="1631249"/>
    <lineage>
        <taxon>Bacteria</taxon>
        <taxon>Pseudomonadati</taxon>
        <taxon>Pseudomonadota</taxon>
        <taxon>Alphaproteobacteria</taxon>
        <taxon>Hyphomicrobiales</taxon>
        <taxon>Phyllobacteriaceae</taxon>
        <taxon>Mesorhizobium</taxon>
    </lineage>
</organism>
<dbReference type="EMBL" id="FTPD01000015">
    <property type="protein sequence ID" value="SIT55660.1"/>
    <property type="molecule type" value="Genomic_DNA"/>
</dbReference>
<keyword evidence="2" id="KW-1185">Reference proteome</keyword>
<reference evidence="2" key="1">
    <citation type="submission" date="2017-01" db="EMBL/GenBank/DDBJ databases">
        <authorList>
            <person name="Brunel B."/>
        </authorList>
    </citation>
    <scope>NUCLEOTIDE SEQUENCE [LARGE SCALE GENOMIC DNA]</scope>
</reference>
<dbReference type="Proteomes" id="UP000188388">
    <property type="component" value="Unassembled WGS sequence"/>
</dbReference>
<gene>
    <name evidence="1" type="ORF">BQ8794_220224</name>
</gene>
<dbReference type="AlphaFoldDB" id="A0A1R3V750"/>
<dbReference type="RefSeq" id="WP_077378417.1">
    <property type="nucleotide sequence ID" value="NZ_FTPD01000015.1"/>
</dbReference>
<accession>A0A1R3V750</accession>
<name>A0A1R3V750_9HYPH</name>
<sequence length="94" mass="10094">MIRTSQIVRTLESVAEAYVAFRGKSQFVSTTLGIRAIRTLLPKCAASDREIADLVAAASIRRNISVAFDGITSTSKIETANDGSFARVSESSLQ</sequence>
<dbReference type="STRING" id="1631249.BQ8794_220224"/>
<evidence type="ECO:0000313" key="2">
    <source>
        <dbReference type="Proteomes" id="UP000188388"/>
    </source>
</evidence>
<proteinExistence type="predicted"/>